<feature type="compositionally biased region" description="Basic and acidic residues" evidence="10">
    <location>
        <begin position="311"/>
        <end position="325"/>
    </location>
</feature>
<feature type="compositionally biased region" description="Polar residues" evidence="10">
    <location>
        <begin position="360"/>
        <end position="374"/>
    </location>
</feature>
<sequence>MFSWSTAAFDKLLDKATSHLLLEPDWPSIIQICDCIRQGDVQPKYAVSAIKKRLYTRNPHVTLFALQVLESCVKNCGALVHNEIATKPFMEELRDLVKANTNEAVRDKVLELVQAWAHAFRNDPNYRAVQDTLNLMKMEGYKFPYLKESDAMFSADQAPEWADGDCCHRCRVQFSLVQRKHHCRNCGQIFCQKCSSQNAPIPRFGIEKEVRVCEACFEKLSAASKAQAAKVPQKGTGSEQSSPSQTSSAPAGGKSEQELQEEEELQLALALSKSEVETNQRSTRRSWQPPSTAPNTNTTNASSPPVSASDAGDKAADKTRRKDLADGDPELARYLNRAYWEQRQQQQQQQDTNAVDGLPSRQSPIPSAPTSAGSPFTIPPKNAEKVDGIGGEADSQLEEFVAQLRSTLEVFVNRLQSNAARGRPVANDSYVQSLFMSVTNMHSQLLHHLQQQEDLREYYEGLQDKLAQIRDARAALDALREEHREQLRREAEEAERQRQIQMAQKLHIMRQKKQEYLQYQHQLALQRMHEQERELQIRHELQKQYHHGGAGFPNQPPGLPPQGMPPHSVSMPPQQPGPPVSMGGPPDHSQMHLPSQLRGGPMPPAPAPGQMMAPPQGHPMSQGMPPQGHPIPPQGQPHVMTTQGHTILPPPGHSLPQPGTQVPTPGQHAVPPQGQAMPPQGHLVMHSLPAHSAPMSLPPQMAPQQQARPPMHMPAMPPPYRSPTHAPPAGAPMPYMMGTAPPPHAAMMAQAQYGPVSMPAPMGHAMDYQAYSMQQAMSMGMPMMHGAMPHQENPAASPPPHQRPPTSNPSLESTTGTAAGAPPVQEAALISFD</sequence>
<dbReference type="Pfam" id="PF12210">
    <property type="entry name" value="Hrs_helical"/>
    <property type="match status" value="1"/>
</dbReference>
<keyword evidence="4" id="KW-0597">Phosphoprotein</keyword>
<feature type="domain" description="VHS" evidence="12">
    <location>
        <begin position="16"/>
        <end position="144"/>
    </location>
</feature>
<dbReference type="InterPro" id="IPR017455">
    <property type="entry name" value="Znf_FYVE-rel"/>
</dbReference>
<dbReference type="GO" id="GO:0005769">
    <property type="term" value="C:early endosome"/>
    <property type="evidence" value="ECO:0007669"/>
    <property type="project" value="TreeGrafter"/>
</dbReference>
<dbReference type="SUPFAM" id="SSF48464">
    <property type="entry name" value="ENTH/VHS domain"/>
    <property type="match status" value="1"/>
</dbReference>
<feature type="coiled-coil region" evidence="9">
    <location>
        <begin position="452"/>
        <end position="504"/>
    </location>
</feature>
<evidence type="ECO:0000259" key="12">
    <source>
        <dbReference type="PROSITE" id="PS50179"/>
    </source>
</evidence>
<name>A0A131XG36_9ACAR</name>
<dbReference type="InterPro" id="IPR000306">
    <property type="entry name" value="Znf_FYVE"/>
</dbReference>
<dbReference type="CDD" id="cd21387">
    <property type="entry name" value="GAT_Hrs"/>
    <property type="match status" value="1"/>
</dbReference>
<dbReference type="GO" id="GO:0032456">
    <property type="term" value="P:endocytic recycling"/>
    <property type="evidence" value="ECO:0007669"/>
    <property type="project" value="TreeGrafter"/>
</dbReference>
<dbReference type="FunFam" id="3.30.40.10:FF:000028">
    <property type="entry name" value="Putative hepatocyte growth factor-regulated tyrosine kinase substrate"/>
    <property type="match status" value="1"/>
</dbReference>
<dbReference type="PROSITE" id="PS50179">
    <property type="entry name" value="VHS"/>
    <property type="match status" value="1"/>
</dbReference>
<dbReference type="PROSITE" id="PS50178">
    <property type="entry name" value="ZF_FYVE"/>
    <property type="match status" value="1"/>
</dbReference>
<evidence type="ECO:0000256" key="10">
    <source>
        <dbReference type="SAM" id="MobiDB-lite"/>
    </source>
</evidence>
<feature type="compositionally biased region" description="Pro residues" evidence="10">
    <location>
        <begin position="554"/>
        <end position="564"/>
    </location>
</feature>
<dbReference type="InterPro" id="IPR003903">
    <property type="entry name" value="UIM_dom"/>
</dbReference>
<dbReference type="SMART" id="SM00288">
    <property type="entry name" value="VHS"/>
    <property type="match status" value="1"/>
</dbReference>
<dbReference type="AlphaFoldDB" id="A0A131XG36"/>
<protein>
    <recommendedName>
        <fullName evidence="2">Hepatocyte growth factor-regulated tyrosine kinase substrate</fullName>
    </recommendedName>
</protein>
<dbReference type="CDD" id="cd22249">
    <property type="entry name" value="UDM1_RNF168_RNF169-like"/>
    <property type="match status" value="1"/>
</dbReference>
<feature type="compositionally biased region" description="Low complexity" evidence="10">
    <location>
        <begin position="289"/>
        <end position="310"/>
    </location>
</feature>
<dbReference type="PROSITE" id="PS50330">
    <property type="entry name" value="UIM"/>
    <property type="match status" value="1"/>
</dbReference>
<dbReference type="InterPro" id="IPR017073">
    <property type="entry name" value="HGS/VPS27"/>
</dbReference>
<organism evidence="13">
    <name type="scientific">Hyalomma excavatum</name>
    <dbReference type="NCBI Taxonomy" id="257692"/>
    <lineage>
        <taxon>Eukaryota</taxon>
        <taxon>Metazoa</taxon>
        <taxon>Ecdysozoa</taxon>
        <taxon>Arthropoda</taxon>
        <taxon>Chelicerata</taxon>
        <taxon>Arachnida</taxon>
        <taxon>Acari</taxon>
        <taxon>Parasitiformes</taxon>
        <taxon>Ixodida</taxon>
        <taxon>Ixodoidea</taxon>
        <taxon>Ixodidae</taxon>
        <taxon>Hyalomminae</taxon>
        <taxon>Hyalomma</taxon>
    </lineage>
</organism>
<feature type="region of interest" description="Disordered" evidence="10">
    <location>
        <begin position="546"/>
        <end position="636"/>
    </location>
</feature>
<dbReference type="GO" id="GO:0008270">
    <property type="term" value="F:zinc ion binding"/>
    <property type="evidence" value="ECO:0007669"/>
    <property type="project" value="UniProtKB-KW"/>
</dbReference>
<dbReference type="PIRSF" id="PIRSF036956">
    <property type="entry name" value="Hrs_Vps27"/>
    <property type="match status" value="1"/>
</dbReference>
<dbReference type="Pfam" id="PF00790">
    <property type="entry name" value="VHS"/>
    <property type="match status" value="1"/>
</dbReference>
<feature type="region of interest" description="Disordered" evidence="10">
    <location>
        <begin position="228"/>
        <end position="328"/>
    </location>
</feature>
<dbReference type="InterPro" id="IPR002014">
    <property type="entry name" value="VHS_dom"/>
</dbReference>
<feature type="domain" description="FYVE-type" evidence="11">
    <location>
        <begin position="161"/>
        <end position="221"/>
    </location>
</feature>
<keyword evidence="6 8" id="KW-0863">Zinc-finger</keyword>
<dbReference type="Gene3D" id="3.30.40.10">
    <property type="entry name" value="Zinc/RING finger domain, C3HC4 (zinc finger)"/>
    <property type="match status" value="1"/>
</dbReference>
<feature type="region of interest" description="Disordered" evidence="10">
    <location>
        <begin position="341"/>
        <end position="388"/>
    </location>
</feature>
<dbReference type="EMBL" id="GEFH01003975">
    <property type="protein sequence ID" value="JAP64606.1"/>
    <property type="molecule type" value="mRNA"/>
</dbReference>
<evidence type="ECO:0000256" key="9">
    <source>
        <dbReference type="SAM" id="Coils"/>
    </source>
</evidence>
<evidence type="ECO:0000256" key="6">
    <source>
        <dbReference type="ARBA" id="ARBA00022771"/>
    </source>
</evidence>
<dbReference type="Gene3D" id="1.25.40.90">
    <property type="match status" value="1"/>
</dbReference>
<dbReference type="GO" id="GO:0031623">
    <property type="term" value="P:receptor internalization"/>
    <property type="evidence" value="ECO:0007669"/>
    <property type="project" value="TreeGrafter"/>
</dbReference>
<comment type="subcellular location">
    <subcellularLocation>
        <location evidence="1">Cytoplasm</location>
    </subcellularLocation>
</comment>
<keyword evidence="9" id="KW-0175">Coiled coil</keyword>
<dbReference type="PANTHER" id="PTHR46275">
    <property type="entry name" value="HEPATOCYTE GROWTH FACTOR-REGULATED TYROSINE KINASE SUBSTRATE"/>
    <property type="match status" value="1"/>
</dbReference>
<feature type="compositionally biased region" description="Low complexity" evidence="10">
    <location>
        <begin position="228"/>
        <end position="254"/>
    </location>
</feature>
<dbReference type="Gene3D" id="1.20.5.1940">
    <property type="match status" value="1"/>
</dbReference>
<evidence type="ECO:0000256" key="7">
    <source>
        <dbReference type="ARBA" id="ARBA00022833"/>
    </source>
</evidence>
<evidence type="ECO:0000256" key="3">
    <source>
        <dbReference type="ARBA" id="ARBA00022490"/>
    </source>
</evidence>
<keyword evidence="5" id="KW-0479">Metal-binding</keyword>
<evidence type="ECO:0000256" key="4">
    <source>
        <dbReference type="ARBA" id="ARBA00022553"/>
    </source>
</evidence>
<feature type="region of interest" description="Disordered" evidence="10">
    <location>
        <begin position="783"/>
        <end position="833"/>
    </location>
</feature>
<evidence type="ECO:0000256" key="2">
    <source>
        <dbReference type="ARBA" id="ARBA00015450"/>
    </source>
</evidence>
<dbReference type="Pfam" id="PF01363">
    <property type="entry name" value="FYVE"/>
    <property type="match status" value="1"/>
</dbReference>
<dbReference type="InterPro" id="IPR013083">
    <property type="entry name" value="Znf_RING/FYVE/PHD"/>
</dbReference>
<evidence type="ECO:0000259" key="11">
    <source>
        <dbReference type="PROSITE" id="PS50178"/>
    </source>
</evidence>
<evidence type="ECO:0000256" key="5">
    <source>
        <dbReference type="ARBA" id="ARBA00022723"/>
    </source>
</evidence>
<dbReference type="GO" id="GO:0043130">
    <property type="term" value="F:ubiquitin binding"/>
    <property type="evidence" value="ECO:0007669"/>
    <property type="project" value="InterPro"/>
</dbReference>
<dbReference type="CDD" id="cd03569">
    <property type="entry name" value="VHS_Hrs"/>
    <property type="match status" value="1"/>
</dbReference>
<reference evidence="13" key="1">
    <citation type="journal article" date="2017" name="Ticks Tick Borne Dis.">
        <title>An insight into the sialome of Hyalomma excavatum.</title>
        <authorList>
            <person name="Ribeiro J.M."/>
            <person name="Slovak M."/>
            <person name="Francischetti I.M."/>
        </authorList>
    </citation>
    <scope>NUCLEOTIDE SEQUENCE</scope>
    <source>
        <strain evidence="13">Samish</strain>
        <tissue evidence="13">Salivary glands</tissue>
    </source>
</reference>
<dbReference type="SUPFAM" id="SSF57903">
    <property type="entry name" value="FYVE/PHD zinc finger"/>
    <property type="match status" value="1"/>
</dbReference>
<evidence type="ECO:0000313" key="13">
    <source>
        <dbReference type="EMBL" id="JAP64606.1"/>
    </source>
</evidence>
<keyword evidence="7" id="KW-0862">Zinc</keyword>
<dbReference type="PANTHER" id="PTHR46275:SF1">
    <property type="entry name" value="HEPATOCYTE GROWTH FACTOR-REGULATED TYROSINE KINASE SUBSTRATE"/>
    <property type="match status" value="1"/>
</dbReference>
<dbReference type="InterPro" id="IPR011011">
    <property type="entry name" value="Znf_FYVE_PHD"/>
</dbReference>
<keyword evidence="3" id="KW-0963">Cytoplasm</keyword>
<feature type="compositionally biased region" description="Pro residues" evidence="10">
    <location>
        <begin position="796"/>
        <end position="807"/>
    </location>
</feature>
<dbReference type="InterPro" id="IPR008942">
    <property type="entry name" value="ENTH_VHS"/>
</dbReference>
<dbReference type="GO" id="GO:0035091">
    <property type="term" value="F:phosphatidylinositol binding"/>
    <property type="evidence" value="ECO:0007669"/>
    <property type="project" value="InterPro"/>
</dbReference>
<evidence type="ECO:0000256" key="1">
    <source>
        <dbReference type="ARBA" id="ARBA00004496"/>
    </source>
</evidence>
<dbReference type="SMART" id="SM00064">
    <property type="entry name" value="FYVE"/>
    <property type="match status" value="1"/>
</dbReference>
<dbReference type="CDD" id="cd15720">
    <property type="entry name" value="FYVE_Hrs"/>
    <property type="match status" value="1"/>
</dbReference>
<dbReference type="InterPro" id="IPR024641">
    <property type="entry name" value="HRS_helical"/>
</dbReference>
<accession>A0A131XG36</accession>
<feature type="compositionally biased region" description="Polar residues" evidence="10">
    <location>
        <begin position="277"/>
        <end position="288"/>
    </location>
</feature>
<proteinExistence type="evidence at transcript level"/>
<evidence type="ECO:0000256" key="8">
    <source>
        <dbReference type="PROSITE-ProRule" id="PRU00091"/>
    </source>
</evidence>